<reference evidence="2" key="1">
    <citation type="submission" date="2023-11" db="UniProtKB">
        <authorList>
            <consortium name="WormBaseParasite"/>
        </authorList>
    </citation>
    <scope>IDENTIFICATION</scope>
</reference>
<dbReference type="AlphaFoldDB" id="A0AA85BQW0"/>
<proteinExistence type="predicted"/>
<evidence type="ECO:0000313" key="1">
    <source>
        <dbReference type="Proteomes" id="UP000050791"/>
    </source>
</evidence>
<name>A0AA85BQW0_9TREM</name>
<sequence>MTTVSPMNNETNDYEEFLKQFKLLNTISAEFRNVCTILGTELDCSLVRKNLINLQRYMMYELQNTQYQLIKCWRNANIGLSTNITSEQSDQLFSVFTTYIEYHMRALLKTLHLITLFPSINLQFNSNTTNINKNDDQVEDKKFENHEFINHEVVIQNDSSWILTSNKLLQTNISSLINTGYTKSLELGIDQNDISLLLADKTNIDNNDDGDDNDQKSQEFNSL</sequence>
<protein>
    <submittedName>
        <fullName evidence="2">Uncharacterized protein</fullName>
    </submittedName>
</protein>
<evidence type="ECO:0000313" key="2">
    <source>
        <dbReference type="WBParaSite" id="SMTH1_72480.1"/>
    </source>
</evidence>
<dbReference type="Proteomes" id="UP000050791">
    <property type="component" value="Unassembled WGS sequence"/>
</dbReference>
<organism evidence="1 2">
    <name type="scientific">Schistosoma mattheei</name>
    <dbReference type="NCBI Taxonomy" id="31246"/>
    <lineage>
        <taxon>Eukaryota</taxon>
        <taxon>Metazoa</taxon>
        <taxon>Spiralia</taxon>
        <taxon>Lophotrochozoa</taxon>
        <taxon>Platyhelminthes</taxon>
        <taxon>Trematoda</taxon>
        <taxon>Digenea</taxon>
        <taxon>Strigeidida</taxon>
        <taxon>Schistosomatoidea</taxon>
        <taxon>Schistosomatidae</taxon>
        <taxon>Schistosoma</taxon>
    </lineage>
</organism>
<accession>A0AA85BQW0</accession>
<dbReference type="WBParaSite" id="SMTH1_72480.1">
    <property type="protein sequence ID" value="SMTH1_72480.1"/>
    <property type="gene ID" value="SMTH1_72480"/>
</dbReference>